<dbReference type="PANTHER" id="PTHR12110:SF21">
    <property type="entry name" value="XYLOSE ISOMERASE-LIKE TIM BARREL DOMAIN-CONTAINING PROTEIN"/>
    <property type="match status" value="1"/>
</dbReference>
<dbReference type="OrthoDB" id="372143at2157"/>
<dbReference type="InterPro" id="IPR050312">
    <property type="entry name" value="IolE/XylAMocC-like"/>
</dbReference>
<evidence type="ECO:0000313" key="2">
    <source>
        <dbReference type="EMBL" id="AMQ17743.1"/>
    </source>
</evidence>
<dbReference type="SMR" id="A0A142CSJ1"/>
<dbReference type="SMART" id="SM00518">
    <property type="entry name" value="AP2Ec"/>
    <property type="match status" value="1"/>
</dbReference>
<proteinExistence type="predicted"/>
<dbReference type="GO" id="GO:0016853">
    <property type="term" value="F:isomerase activity"/>
    <property type="evidence" value="ECO:0007669"/>
    <property type="project" value="UniProtKB-KW"/>
</dbReference>
<dbReference type="GeneID" id="27138967"/>
<sequence>MISLSMTAYPGKRMDAFPRWAEKVKALGFEGVEIVSEWPHFLSRENLPLFKEVLESVGLNVTVHAPFSDLNIASFNERIRKASLKILEETIRLASELGVKAVTVHPGHCSPVSRKYQKEYIEIHRGSLKALARISTEYGVPVGVENMPKFPILDAQMPERLALLVDGIDIGITFDIGHLNTTTRDFEGFLKLFGDRIVAVHIHDNHGNSDEHLTPGEGNAPWGRILKKLPKVPWVLEVKGLEEGRKGLLFIKSVHW</sequence>
<reference evidence="3" key="1">
    <citation type="submission" date="2016-03" db="EMBL/GenBank/DDBJ databases">
        <authorList>
            <person name="Oger P.M."/>
        </authorList>
    </citation>
    <scope>NUCLEOTIDE SEQUENCE [LARGE SCALE GENOMIC DNA]</scope>
    <source>
        <strain evidence="3">OG-1</strain>
    </source>
</reference>
<dbReference type="EMBL" id="CP014750">
    <property type="protein sequence ID" value="AMQ17743.1"/>
    <property type="molecule type" value="Genomic_DNA"/>
</dbReference>
<protein>
    <submittedName>
        <fullName evidence="2">Xylose isomerase</fullName>
    </submittedName>
</protein>
<dbReference type="STRING" id="53952.A0127_00435"/>
<dbReference type="GO" id="GO:0003677">
    <property type="term" value="F:DNA binding"/>
    <property type="evidence" value="ECO:0007669"/>
    <property type="project" value="InterPro"/>
</dbReference>
<evidence type="ECO:0000313" key="3">
    <source>
        <dbReference type="Proteomes" id="UP000073604"/>
    </source>
</evidence>
<evidence type="ECO:0000259" key="1">
    <source>
        <dbReference type="Pfam" id="PF01261"/>
    </source>
</evidence>
<gene>
    <name evidence="2" type="ORF">A0127_00435</name>
</gene>
<keyword evidence="2" id="KW-0413">Isomerase</keyword>
<dbReference type="GO" id="GO:0008270">
    <property type="term" value="F:zinc ion binding"/>
    <property type="evidence" value="ECO:0007669"/>
    <property type="project" value="InterPro"/>
</dbReference>
<dbReference type="Pfam" id="PF01261">
    <property type="entry name" value="AP_endonuc_2"/>
    <property type="match status" value="1"/>
</dbReference>
<dbReference type="Gene3D" id="3.20.20.150">
    <property type="entry name" value="Divalent-metal-dependent TIM barrel enzymes"/>
    <property type="match status" value="1"/>
</dbReference>
<dbReference type="PANTHER" id="PTHR12110">
    <property type="entry name" value="HYDROXYPYRUVATE ISOMERASE"/>
    <property type="match status" value="1"/>
</dbReference>
<dbReference type="Proteomes" id="UP000073604">
    <property type="component" value="Chromosome"/>
</dbReference>
<dbReference type="SUPFAM" id="SSF51658">
    <property type="entry name" value="Xylose isomerase-like"/>
    <property type="match status" value="1"/>
</dbReference>
<dbReference type="AlphaFoldDB" id="A0A142CSJ1"/>
<feature type="domain" description="Xylose isomerase-like TIM barrel" evidence="1">
    <location>
        <begin position="22"/>
        <end position="239"/>
    </location>
</feature>
<organism evidence="2 3">
    <name type="scientific">Thermococcus peptonophilus</name>
    <dbReference type="NCBI Taxonomy" id="53952"/>
    <lineage>
        <taxon>Archaea</taxon>
        <taxon>Methanobacteriati</taxon>
        <taxon>Methanobacteriota</taxon>
        <taxon>Thermococci</taxon>
        <taxon>Thermococcales</taxon>
        <taxon>Thermococcaceae</taxon>
        <taxon>Thermococcus</taxon>
    </lineage>
</organism>
<dbReference type="GO" id="GO:0006281">
    <property type="term" value="P:DNA repair"/>
    <property type="evidence" value="ECO:0007669"/>
    <property type="project" value="InterPro"/>
</dbReference>
<dbReference type="RefSeq" id="WP_062386434.1">
    <property type="nucleotide sequence ID" value="NZ_CP014750.1"/>
</dbReference>
<dbReference type="KEGG" id="tpep:A0127_00435"/>
<name>A0A142CSJ1_9EURY</name>
<dbReference type="InterPro" id="IPR001719">
    <property type="entry name" value="AP_endonuc_2"/>
</dbReference>
<accession>A0A142CSJ1</accession>
<keyword evidence="3" id="KW-1185">Reference proteome</keyword>
<dbReference type="InterPro" id="IPR036237">
    <property type="entry name" value="Xyl_isomerase-like_sf"/>
</dbReference>
<dbReference type="InterPro" id="IPR013022">
    <property type="entry name" value="Xyl_isomerase-like_TIM-brl"/>
</dbReference>